<reference evidence="1 2" key="1">
    <citation type="journal article" date="2012" name="PLoS Pathog.">
        <title>Diverse lifestyles and strategies of plant pathogenesis encoded in the genomes of eighteen Dothideomycetes fungi.</title>
        <authorList>
            <person name="Ohm R.A."/>
            <person name="Feau N."/>
            <person name="Henrissat B."/>
            <person name="Schoch C.L."/>
            <person name="Horwitz B.A."/>
            <person name="Barry K.W."/>
            <person name="Condon B.J."/>
            <person name="Copeland A.C."/>
            <person name="Dhillon B."/>
            <person name="Glaser F."/>
            <person name="Hesse C.N."/>
            <person name="Kosti I."/>
            <person name="LaButti K."/>
            <person name="Lindquist E.A."/>
            <person name="Lucas S."/>
            <person name="Salamov A.A."/>
            <person name="Bradshaw R.E."/>
            <person name="Ciuffetti L."/>
            <person name="Hamelin R.C."/>
            <person name="Kema G.H.J."/>
            <person name="Lawrence C."/>
            <person name="Scott J.A."/>
            <person name="Spatafora J.W."/>
            <person name="Turgeon B.G."/>
            <person name="de Wit P.J.G.M."/>
            <person name="Zhong S."/>
            <person name="Goodwin S.B."/>
            <person name="Grigoriev I.V."/>
        </authorList>
    </citation>
    <scope>NUCLEOTIDE SEQUENCE [LARGE SCALE GENOMIC DNA]</scope>
    <source>
        <strain evidence="1 2">CIRAD86</strain>
    </source>
</reference>
<dbReference type="KEGG" id="pfj:MYCFIDRAFT_209595"/>
<dbReference type="HOGENOM" id="CLU_2905159_0_0_1"/>
<dbReference type="EMBL" id="KB446555">
    <property type="protein sequence ID" value="EME87716.1"/>
    <property type="molecule type" value="Genomic_DNA"/>
</dbReference>
<dbReference type="GeneID" id="19336838"/>
<dbReference type="Proteomes" id="UP000016932">
    <property type="component" value="Unassembled WGS sequence"/>
</dbReference>
<name>N1Q7R5_PSEFD</name>
<sequence length="62" mass="6539">MSEFKQLLIFGIDATGTGPSCTCSSIFEPCKISTTQIVSAESSTYLQSVRASEANGTMPSND</sequence>
<proteinExistence type="predicted"/>
<dbReference type="RefSeq" id="XP_007921056.1">
    <property type="nucleotide sequence ID" value="XM_007922865.1"/>
</dbReference>
<gene>
    <name evidence="1" type="ORF">MYCFIDRAFT_209595</name>
</gene>
<dbReference type="AlphaFoldDB" id="N1Q7R5"/>
<evidence type="ECO:0000313" key="1">
    <source>
        <dbReference type="EMBL" id="EME87716.1"/>
    </source>
</evidence>
<protein>
    <submittedName>
        <fullName evidence="1">Uncharacterized protein</fullName>
    </submittedName>
</protein>
<evidence type="ECO:0000313" key="2">
    <source>
        <dbReference type="Proteomes" id="UP000016932"/>
    </source>
</evidence>
<accession>N1Q7R5</accession>
<organism evidence="1 2">
    <name type="scientific">Pseudocercospora fijiensis (strain CIRAD86)</name>
    <name type="common">Black leaf streak disease fungus</name>
    <name type="synonym">Mycosphaerella fijiensis</name>
    <dbReference type="NCBI Taxonomy" id="383855"/>
    <lineage>
        <taxon>Eukaryota</taxon>
        <taxon>Fungi</taxon>
        <taxon>Dikarya</taxon>
        <taxon>Ascomycota</taxon>
        <taxon>Pezizomycotina</taxon>
        <taxon>Dothideomycetes</taxon>
        <taxon>Dothideomycetidae</taxon>
        <taxon>Mycosphaerellales</taxon>
        <taxon>Mycosphaerellaceae</taxon>
        <taxon>Pseudocercospora</taxon>
    </lineage>
</organism>
<dbReference type="VEuPathDB" id="FungiDB:MYCFIDRAFT_209595"/>
<keyword evidence="2" id="KW-1185">Reference proteome</keyword>